<dbReference type="AlphaFoldDB" id="C0BZF4"/>
<keyword evidence="2" id="KW-1185">Reference proteome</keyword>
<sequence>MSLFLLKIPNLIHYLIFQKKSQDFNNVLTKVFCFYHSFISELLYVLCI</sequence>
<evidence type="ECO:0000313" key="2">
    <source>
        <dbReference type="Proteomes" id="UP000004893"/>
    </source>
</evidence>
<reference evidence="1" key="1">
    <citation type="submission" date="2009-02" db="EMBL/GenBank/DDBJ databases">
        <authorList>
            <person name="Fulton L."/>
            <person name="Clifton S."/>
            <person name="Fulton B."/>
            <person name="Xu J."/>
            <person name="Minx P."/>
            <person name="Pepin K.H."/>
            <person name="Johnson M."/>
            <person name="Bhonagiri V."/>
            <person name="Nash W.E."/>
            <person name="Mardis E.R."/>
            <person name="Wilson R.K."/>
        </authorList>
    </citation>
    <scope>NUCLEOTIDE SEQUENCE [LARGE SCALE GENOMIC DNA]</scope>
    <source>
        <strain evidence="1">DSM 15053</strain>
    </source>
</reference>
<reference evidence="1" key="2">
    <citation type="submission" date="2013-06" db="EMBL/GenBank/DDBJ databases">
        <title>Draft genome sequence of Clostridium hylemonae (DSM 15053).</title>
        <authorList>
            <person name="Sudarsanam P."/>
            <person name="Ley R."/>
            <person name="Guruge J."/>
            <person name="Turnbaugh P.J."/>
            <person name="Mahowald M."/>
            <person name="Liep D."/>
            <person name="Gordon J."/>
        </authorList>
    </citation>
    <scope>NUCLEOTIDE SEQUENCE</scope>
    <source>
        <strain evidence="1">DSM 15053</strain>
    </source>
</reference>
<accession>C0BZF4</accession>
<gene>
    <name evidence="1" type="ORF">CLOHYLEM_05193</name>
</gene>
<protein>
    <submittedName>
        <fullName evidence="1">Uncharacterized protein</fullName>
    </submittedName>
</protein>
<dbReference type="EMBL" id="ABYI02000019">
    <property type="protein sequence ID" value="EEG74531.1"/>
    <property type="molecule type" value="Genomic_DNA"/>
</dbReference>
<comment type="caution">
    <text evidence="1">The sequence shown here is derived from an EMBL/GenBank/DDBJ whole genome shotgun (WGS) entry which is preliminary data.</text>
</comment>
<organism evidence="1 2">
    <name type="scientific">[Clostridium] hylemonae DSM 15053</name>
    <dbReference type="NCBI Taxonomy" id="553973"/>
    <lineage>
        <taxon>Bacteria</taxon>
        <taxon>Bacillati</taxon>
        <taxon>Bacillota</taxon>
        <taxon>Clostridia</taxon>
        <taxon>Lachnospirales</taxon>
        <taxon>Lachnospiraceae</taxon>
    </lineage>
</organism>
<evidence type="ECO:0000313" key="1">
    <source>
        <dbReference type="EMBL" id="EEG74531.1"/>
    </source>
</evidence>
<proteinExistence type="predicted"/>
<name>C0BZF4_9FIRM</name>
<dbReference type="HOGENOM" id="CLU_3151261_0_0_9"/>
<dbReference type="Proteomes" id="UP000004893">
    <property type="component" value="Unassembled WGS sequence"/>
</dbReference>